<evidence type="ECO:0000256" key="2">
    <source>
        <dbReference type="ARBA" id="ARBA00006534"/>
    </source>
</evidence>
<comment type="catalytic activity">
    <reaction evidence="8">
        <text>Dipeptidase E catalyzes the hydrolysis of dipeptides Asp-|-Xaa. It does not act on peptides with N-terminal Glu, Asn or Gln, nor does it cleave isoaspartyl peptides.</text>
        <dbReference type="EC" id="3.4.13.21"/>
    </reaction>
</comment>
<name>A0AAN8X1F0_HALRR</name>
<dbReference type="Gene3D" id="3.40.50.880">
    <property type="match status" value="1"/>
</dbReference>
<reference evidence="12 13" key="1">
    <citation type="submission" date="2023-11" db="EMBL/GenBank/DDBJ databases">
        <title>Halocaridina rubra genome assembly.</title>
        <authorList>
            <person name="Smith C."/>
        </authorList>
    </citation>
    <scope>NUCLEOTIDE SEQUENCE [LARGE SCALE GENOMIC DNA]</scope>
    <source>
        <strain evidence="12">EP-1</strain>
        <tissue evidence="12">Whole</tissue>
    </source>
</reference>
<accession>A0AAN8X1F0</accession>
<evidence type="ECO:0000256" key="6">
    <source>
        <dbReference type="ARBA" id="ARBA00022825"/>
    </source>
</evidence>
<evidence type="ECO:0000256" key="1">
    <source>
        <dbReference type="ARBA" id="ARBA00004496"/>
    </source>
</evidence>
<comment type="similarity">
    <text evidence="2">Belongs to the peptidase S51 family.</text>
</comment>
<dbReference type="NCBIfam" id="NF003642">
    <property type="entry name" value="PRK05282.1"/>
    <property type="match status" value="1"/>
</dbReference>
<dbReference type="SUPFAM" id="SSF52317">
    <property type="entry name" value="Class I glutamine amidotransferase-like"/>
    <property type="match status" value="1"/>
</dbReference>
<dbReference type="InterPro" id="IPR005320">
    <property type="entry name" value="Peptidase_S51"/>
</dbReference>
<evidence type="ECO:0000256" key="10">
    <source>
        <dbReference type="ARBA" id="ARBA00066675"/>
    </source>
</evidence>
<comment type="function">
    <text evidence="9">Hydrolyzes dipeptides containing N-terminal aspartate residues.</text>
</comment>
<dbReference type="GO" id="GO:0016805">
    <property type="term" value="F:dipeptidase activity"/>
    <property type="evidence" value="ECO:0007669"/>
    <property type="project" value="UniProtKB-KW"/>
</dbReference>
<sequence>NFGILRLDSIHVKNFLPHVLKGGLSLIFTVAGKMTSRNLLLLSNSTVHGSGYLEWAAQYITEFLHSKNVKKVVFVPYALRKMDNYTESAKKKFTSWGFELEGIHTSADPVATVNSAEAIFIGGGNTFQLLKGLYDNHLIEPIRKRVLQDGIPYIGSSAGTNVSTVSINTTNDMPIVYPPSFDALALVPFNINPHYIDADPASVHMGETRETRINEYHDIPGTPPVLGLREGSLLHVNDKAAVLKGVHAARLFRP</sequence>
<dbReference type="Proteomes" id="UP001381693">
    <property type="component" value="Unassembled WGS sequence"/>
</dbReference>
<keyword evidence="3" id="KW-0963">Cytoplasm</keyword>
<evidence type="ECO:0000313" key="12">
    <source>
        <dbReference type="EMBL" id="KAK7076215.1"/>
    </source>
</evidence>
<evidence type="ECO:0000313" key="13">
    <source>
        <dbReference type="Proteomes" id="UP001381693"/>
    </source>
</evidence>
<protein>
    <recommendedName>
        <fullName evidence="10">dipeptidase E</fullName>
        <ecNumber evidence="10">3.4.13.21</ecNumber>
    </recommendedName>
    <alternativeName>
        <fullName evidence="11">Asp-specific dipeptidase</fullName>
    </alternativeName>
</protein>
<proteinExistence type="inferred from homology"/>
<keyword evidence="7" id="KW-0224">Dipeptidase</keyword>
<dbReference type="PANTHER" id="PTHR20842">
    <property type="entry name" value="PROTEASE S51 ALPHA-ASPARTYL DIPEPTIDASE"/>
    <property type="match status" value="1"/>
</dbReference>
<organism evidence="12 13">
    <name type="scientific">Halocaridina rubra</name>
    <name type="common">Hawaiian red shrimp</name>
    <dbReference type="NCBI Taxonomy" id="373956"/>
    <lineage>
        <taxon>Eukaryota</taxon>
        <taxon>Metazoa</taxon>
        <taxon>Ecdysozoa</taxon>
        <taxon>Arthropoda</taxon>
        <taxon>Crustacea</taxon>
        <taxon>Multicrustacea</taxon>
        <taxon>Malacostraca</taxon>
        <taxon>Eumalacostraca</taxon>
        <taxon>Eucarida</taxon>
        <taxon>Decapoda</taxon>
        <taxon>Pleocyemata</taxon>
        <taxon>Caridea</taxon>
        <taxon>Atyoidea</taxon>
        <taxon>Atyidae</taxon>
        <taxon>Halocaridina</taxon>
    </lineage>
</organism>
<evidence type="ECO:0000256" key="9">
    <source>
        <dbReference type="ARBA" id="ARBA00058347"/>
    </source>
</evidence>
<dbReference type="InterPro" id="IPR029062">
    <property type="entry name" value="Class_I_gatase-like"/>
</dbReference>
<comment type="subcellular location">
    <subcellularLocation>
        <location evidence="1">Cytoplasm</location>
    </subcellularLocation>
</comment>
<evidence type="ECO:0000256" key="7">
    <source>
        <dbReference type="ARBA" id="ARBA00022997"/>
    </source>
</evidence>
<gene>
    <name evidence="12" type="ORF">SK128_023567</name>
</gene>
<dbReference type="Pfam" id="PF03575">
    <property type="entry name" value="Peptidase_S51"/>
    <property type="match status" value="1"/>
</dbReference>
<keyword evidence="6" id="KW-0720">Serine protease</keyword>
<evidence type="ECO:0000256" key="5">
    <source>
        <dbReference type="ARBA" id="ARBA00022801"/>
    </source>
</evidence>
<dbReference type="GO" id="GO:0008236">
    <property type="term" value="F:serine-type peptidase activity"/>
    <property type="evidence" value="ECO:0007669"/>
    <property type="project" value="UniProtKB-KW"/>
</dbReference>
<dbReference type="PANTHER" id="PTHR20842:SF0">
    <property type="entry name" value="ALPHA-ASPARTYL DIPEPTIDASE"/>
    <property type="match status" value="1"/>
</dbReference>
<evidence type="ECO:0000256" key="3">
    <source>
        <dbReference type="ARBA" id="ARBA00022490"/>
    </source>
</evidence>
<keyword evidence="13" id="KW-1185">Reference proteome</keyword>
<feature type="non-terminal residue" evidence="12">
    <location>
        <position position="1"/>
    </location>
</feature>
<keyword evidence="5" id="KW-0378">Hydrolase</keyword>
<evidence type="ECO:0000256" key="4">
    <source>
        <dbReference type="ARBA" id="ARBA00022670"/>
    </source>
</evidence>
<keyword evidence="4" id="KW-0645">Protease</keyword>
<dbReference type="EC" id="3.4.13.21" evidence="10"/>
<evidence type="ECO:0000256" key="11">
    <source>
        <dbReference type="ARBA" id="ARBA00075877"/>
    </source>
</evidence>
<dbReference type="CDD" id="cd03146">
    <property type="entry name" value="GAT1_Peptidase_E"/>
    <property type="match status" value="1"/>
</dbReference>
<dbReference type="FunFam" id="3.40.50.880:FF:000007">
    <property type="entry name" value="Peptidase E"/>
    <property type="match status" value="1"/>
</dbReference>
<dbReference type="EMBL" id="JAXCGZ010009777">
    <property type="protein sequence ID" value="KAK7076215.1"/>
    <property type="molecule type" value="Genomic_DNA"/>
</dbReference>
<dbReference type="GO" id="GO:0006508">
    <property type="term" value="P:proteolysis"/>
    <property type="evidence" value="ECO:0007669"/>
    <property type="project" value="UniProtKB-KW"/>
</dbReference>
<dbReference type="GO" id="GO:0005737">
    <property type="term" value="C:cytoplasm"/>
    <property type="evidence" value="ECO:0007669"/>
    <property type="project" value="UniProtKB-SubCell"/>
</dbReference>
<dbReference type="AlphaFoldDB" id="A0AAN8X1F0"/>
<comment type="caution">
    <text evidence="12">The sequence shown here is derived from an EMBL/GenBank/DDBJ whole genome shotgun (WGS) entry which is preliminary data.</text>
</comment>
<evidence type="ECO:0000256" key="8">
    <source>
        <dbReference type="ARBA" id="ARBA00050239"/>
    </source>
</evidence>